<evidence type="ECO:0000256" key="4">
    <source>
        <dbReference type="ARBA" id="ARBA00022989"/>
    </source>
</evidence>
<accession>A0A7R9SXL5</accession>
<dbReference type="EMBL" id="HBDW01002331">
    <property type="protein sequence ID" value="CAD8218169.1"/>
    <property type="molecule type" value="Transcribed_RNA"/>
</dbReference>
<evidence type="ECO:0000259" key="7">
    <source>
        <dbReference type="Pfam" id="PF04116"/>
    </source>
</evidence>
<organism evidence="8">
    <name type="scientific">Pycnococcus provasolii</name>
    <dbReference type="NCBI Taxonomy" id="41880"/>
    <lineage>
        <taxon>Eukaryota</taxon>
        <taxon>Viridiplantae</taxon>
        <taxon>Chlorophyta</taxon>
        <taxon>Pseudoscourfieldiophyceae</taxon>
        <taxon>Pseudoscourfieldiales</taxon>
        <taxon>Pycnococcaceae</taxon>
        <taxon>Pycnococcus</taxon>
    </lineage>
</organism>
<dbReference type="AlphaFoldDB" id="A0A7R9SXL5"/>
<feature type="transmembrane region" description="Helical" evidence="6">
    <location>
        <begin position="237"/>
        <end position="261"/>
    </location>
</feature>
<dbReference type="EMBL" id="BNJQ01000011">
    <property type="protein sequence ID" value="GHP05770.1"/>
    <property type="molecule type" value="Genomic_DNA"/>
</dbReference>
<sequence>MEYAMLPLAFACVILAGFEVLARLVVPVMGNVLTRTMQDKSRRSVPVQSSHHDKFDAVDWLCITFSRCITVPFVYHLLVYCCVSPCVLWPGGAGGNNDNFPQNMPAALFTADGFVDANAAIVEFLAENVIAGNATKVVTAGATKTAWDANLGKTTSAIVHYAVSVILMYVTYDFFYYWFHRTLHLRSLYKFVHKHHHRQHAPTRGNLDAINVHPFEFICGEYNHLLAVSLVGNGMRAAGLGGVPIGAILTFVVLGGALASLNHTRFNVRFGAFSRLYSFAHPKKGGATPAYEVAAHDVHHRLPTKNYGQYLMIYDMMFGSYERLVDKTSSSKSM</sequence>
<dbReference type="GO" id="GO:0016491">
    <property type="term" value="F:oxidoreductase activity"/>
    <property type="evidence" value="ECO:0007669"/>
    <property type="project" value="InterPro"/>
</dbReference>
<evidence type="ECO:0000313" key="9">
    <source>
        <dbReference type="EMBL" id="GHP05770.1"/>
    </source>
</evidence>
<evidence type="ECO:0000256" key="2">
    <source>
        <dbReference type="ARBA" id="ARBA00009324"/>
    </source>
</evidence>
<dbReference type="Pfam" id="PF04116">
    <property type="entry name" value="FA_hydroxylase"/>
    <property type="match status" value="1"/>
</dbReference>
<evidence type="ECO:0000256" key="6">
    <source>
        <dbReference type="SAM" id="Phobius"/>
    </source>
</evidence>
<evidence type="ECO:0000256" key="5">
    <source>
        <dbReference type="ARBA" id="ARBA00023136"/>
    </source>
</evidence>
<dbReference type="GO" id="GO:0016020">
    <property type="term" value="C:membrane"/>
    <property type="evidence" value="ECO:0007669"/>
    <property type="project" value="UniProtKB-SubCell"/>
</dbReference>
<keyword evidence="5 6" id="KW-0472">Membrane</keyword>
<proteinExistence type="inferred from homology"/>
<evidence type="ECO:0000256" key="3">
    <source>
        <dbReference type="ARBA" id="ARBA00022692"/>
    </source>
</evidence>
<dbReference type="GO" id="GO:0005506">
    <property type="term" value="F:iron ion binding"/>
    <property type="evidence" value="ECO:0007669"/>
    <property type="project" value="InterPro"/>
</dbReference>
<feature type="domain" description="Fatty acid hydroxylase" evidence="7">
    <location>
        <begin position="166"/>
        <end position="320"/>
    </location>
</feature>
<dbReference type="GO" id="GO:0008610">
    <property type="term" value="P:lipid biosynthetic process"/>
    <property type="evidence" value="ECO:0007669"/>
    <property type="project" value="InterPro"/>
</dbReference>
<evidence type="ECO:0000313" key="8">
    <source>
        <dbReference type="EMBL" id="CAD8218169.1"/>
    </source>
</evidence>
<evidence type="ECO:0000313" key="10">
    <source>
        <dbReference type="Proteomes" id="UP000660262"/>
    </source>
</evidence>
<keyword evidence="10" id="KW-1185">Reference proteome</keyword>
<reference evidence="9" key="1">
    <citation type="submission" date="2020-10" db="EMBL/GenBank/DDBJ databases">
        <title>Unveiling of a novel bifunctional photoreceptor, Dualchrome1, isolated from a cosmopolitan green alga.</title>
        <authorList>
            <person name="Suzuki S."/>
            <person name="Kawachi M."/>
        </authorList>
    </citation>
    <scope>NUCLEOTIDE SEQUENCE</scope>
    <source>
        <strain evidence="9">NIES 2893</strain>
    </source>
</reference>
<comment type="similarity">
    <text evidence="2">Belongs to the sterol desaturase family.</text>
</comment>
<keyword evidence="4 6" id="KW-1133">Transmembrane helix</keyword>
<reference evidence="8" key="2">
    <citation type="submission" date="2021-01" db="EMBL/GenBank/DDBJ databases">
        <authorList>
            <person name="Corre E."/>
            <person name="Pelletier E."/>
            <person name="Niang G."/>
            <person name="Scheremetjew M."/>
            <person name="Finn R."/>
            <person name="Kale V."/>
            <person name="Holt S."/>
            <person name="Cochrane G."/>
            <person name="Meng A."/>
            <person name="Brown T."/>
            <person name="Cohen L."/>
        </authorList>
    </citation>
    <scope>NUCLEOTIDE SEQUENCE</scope>
    <source>
        <strain evidence="8">RCC251</strain>
    </source>
</reference>
<dbReference type="Proteomes" id="UP000660262">
    <property type="component" value="Unassembled WGS sequence"/>
</dbReference>
<dbReference type="InterPro" id="IPR050307">
    <property type="entry name" value="Sterol_Desaturase_Related"/>
</dbReference>
<feature type="transmembrane region" description="Helical" evidence="6">
    <location>
        <begin position="6"/>
        <end position="33"/>
    </location>
</feature>
<name>A0A7R9SXL5_9CHLO</name>
<comment type="subcellular location">
    <subcellularLocation>
        <location evidence="1">Membrane</location>
    </subcellularLocation>
</comment>
<dbReference type="PANTHER" id="PTHR11863">
    <property type="entry name" value="STEROL DESATURASE"/>
    <property type="match status" value="1"/>
</dbReference>
<feature type="transmembrane region" description="Helical" evidence="6">
    <location>
        <begin position="158"/>
        <end position="179"/>
    </location>
</feature>
<dbReference type="InterPro" id="IPR006694">
    <property type="entry name" value="Fatty_acid_hydroxylase"/>
</dbReference>
<dbReference type="OrthoDB" id="1658724at2759"/>
<protein>
    <recommendedName>
        <fullName evidence="7">Fatty acid hydroxylase domain-containing protein</fullName>
    </recommendedName>
</protein>
<keyword evidence="3 6" id="KW-0812">Transmembrane</keyword>
<evidence type="ECO:0000256" key="1">
    <source>
        <dbReference type="ARBA" id="ARBA00004370"/>
    </source>
</evidence>
<gene>
    <name evidence="8" type="ORF">PPRO1472_LOCUS1612</name>
    <name evidence="9" type="ORF">PPROV_000451900</name>
</gene>